<comment type="caution">
    <text evidence="1">The sequence shown here is derived from an EMBL/GenBank/DDBJ whole genome shotgun (WGS) entry which is preliminary data.</text>
</comment>
<dbReference type="Proteomes" id="UP001054252">
    <property type="component" value="Unassembled WGS sequence"/>
</dbReference>
<name>A0AAV5IEP4_9ROSI</name>
<dbReference type="EMBL" id="BPVZ01000011">
    <property type="protein sequence ID" value="GKU97590.1"/>
    <property type="molecule type" value="Genomic_DNA"/>
</dbReference>
<gene>
    <name evidence="1" type="ORF">SLEP1_g10720</name>
</gene>
<proteinExistence type="predicted"/>
<accession>A0AAV5IEP4</accession>
<keyword evidence="2" id="KW-1185">Reference proteome</keyword>
<dbReference type="AlphaFoldDB" id="A0AAV5IEP4"/>
<protein>
    <submittedName>
        <fullName evidence="1">Uncharacterized protein</fullName>
    </submittedName>
</protein>
<organism evidence="1 2">
    <name type="scientific">Rubroshorea leprosula</name>
    <dbReference type="NCBI Taxonomy" id="152421"/>
    <lineage>
        <taxon>Eukaryota</taxon>
        <taxon>Viridiplantae</taxon>
        <taxon>Streptophyta</taxon>
        <taxon>Embryophyta</taxon>
        <taxon>Tracheophyta</taxon>
        <taxon>Spermatophyta</taxon>
        <taxon>Magnoliopsida</taxon>
        <taxon>eudicotyledons</taxon>
        <taxon>Gunneridae</taxon>
        <taxon>Pentapetalae</taxon>
        <taxon>rosids</taxon>
        <taxon>malvids</taxon>
        <taxon>Malvales</taxon>
        <taxon>Dipterocarpaceae</taxon>
        <taxon>Rubroshorea</taxon>
    </lineage>
</organism>
<evidence type="ECO:0000313" key="1">
    <source>
        <dbReference type="EMBL" id="GKU97590.1"/>
    </source>
</evidence>
<evidence type="ECO:0000313" key="2">
    <source>
        <dbReference type="Proteomes" id="UP001054252"/>
    </source>
</evidence>
<reference evidence="1 2" key="1">
    <citation type="journal article" date="2021" name="Commun. Biol.">
        <title>The genome of Shorea leprosula (Dipterocarpaceae) highlights the ecological relevance of drought in aseasonal tropical rainforests.</title>
        <authorList>
            <person name="Ng K.K.S."/>
            <person name="Kobayashi M.J."/>
            <person name="Fawcett J.A."/>
            <person name="Hatakeyama M."/>
            <person name="Paape T."/>
            <person name="Ng C.H."/>
            <person name="Ang C.C."/>
            <person name="Tnah L.H."/>
            <person name="Lee C.T."/>
            <person name="Nishiyama T."/>
            <person name="Sese J."/>
            <person name="O'Brien M.J."/>
            <person name="Copetti D."/>
            <person name="Mohd Noor M.I."/>
            <person name="Ong R.C."/>
            <person name="Putra M."/>
            <person name="Sireger I.Z."/>
            <person name="Indrioko S."/>
            <person name="Kosugi Y."/>
            <person name="Izuno A."/>
            <person name="Isagi Y."/>
            <person name="Lee S.L."/>
            <person name="Shimizu K.K."/>
        </authorList>
    </citation>
    <scope>NUCLEOTIDE SEQUENCE [LARGE SCALE GENOMIC DNA]</scope>
    <source>
        <strain evidence="1">214</strain>
    </source>
</reference>
<sequence>MDSITILVDLICCRNTSITKFDHPGQRIRKQGTTGLTSVNHGI</sequence>